<reference evidence="1 2" key="1">
    <citation type="journal article" date="2016" name="Nat. Commun.">
        <title>Thousands of microbial genomes shed light on interconnected biogeochemical processes in an aquifer system.</title>
        <authorList>
            <person name="Anantharaman K."/>
            <person name="Brown C.T."/>
            <person name="Hug L.A."/>
            <person name="Sharon I."/>
            <person name="Castelle C.J."/>
            <person name="Probst A.J."/>
            <person name="Thomas B.C."/>
            <person name="Singh A."/>
            <person name="Wilkins M.J."/>
            <person name="Karaoz U."/>
            <person name="Brodie E.L."/>
            <person name="Williams K.H."/>
            <person name="Hubbard S.S."/>
            <person name="Banfield J.F."/>
        </authorList>
    </citation>
    <scope>NUCLEOTIDE SEQUENCE [LARGE SCALE GENOMIC DNA]</scope>
</reference>
<protein>
    <submittedName>
        <fullName evidence="1">Uncharacterized protein</fullName>
    </submittedName>
</protein>
<accession>A0A1F6AS38</accession>
<sequence length="123" mass="13577">MNSELSPKQIDTITRATTELIGLTPAIQAEVEEFNRDTSVRNGIWTAKYAPPGGGNWGILSASMEPRKSYPRDPLGRFATFAAGVADKHNLGCERTISLDSNNPSYWLKPKYNPGMTAYEPMK</sequence>
<evidence type="ECO:0000313" key="1">
    <source>
        <dbReference type="EMBL" id="OGG27481.1"/>
    </source>
</evidence>
<dbReference type="EMBL" id="MFJR01000001">
    <property type="protein sequence ID" value="OGG27481.1"/>
    <property type="molecule type" value="Genomic_DNA"/>
</dbReference>
<organism evidence="1 2">
    <name type="scientific">Candidatus Gottesmanbacteria bacterium RIFCSPLOWO2_01_FULL_39_12b</name>
    <dbReference type="NCBI Taxonomy" id="1798388"/>
    <lineage>
        <taxon>Bacteria</taxon>
        <taxon>Candidatus Gottesmaniibacteriota</taxon>
    </lineage>
</organism>
<comment type="caution">
    <text evidence="1">The sequence shown here is derived from an EMBL/GenBank/DDBJ whole genome shotgun (WGS) entry which is preliminary data.</text>
</comment>
<dbReference type="AlphaFoldDB" id="A0A1F6AS38"/>
<gene>
    <name evidence="1" type="ORF">A2960_04260</name>
</gene>
<proteinExistence type="predicted"/>
<name>A0A1F6AS38_9BACT</name>
<dbReference type="Proteomes" id="UP000176609">
    <property type="component" value="Unassembled WGS sequence"/>
</dbReference>
<evidence type="ECO:0000313" key="2">
    <source>
        <dbReference type="Proteomes" id="UP000176609"/>
    </source>
</evidence>